<keyword evidence="5" id="KW-1185">Reference proteome</keyword>
<keyword evidence="2" id="KW-0472">Membrane</keyword>
<feature type="compositionally biased region" description="Low complexity" evidence="1">
    <location>
        <begin position="384"/>
        <end position="401"/>
    </location>
</feature>
<organism evidence="4 5">
    <name type="scientific">Celeribacter neptunius</name>
    <dbReference type="NCBI Taxonomy" id="588602"/>
    <lineage>
        <taxon>Bacteria</taxon>
        <taxon>Pseudomonadati</taxon>
        <taxon>Pseudomonadota</taxon>
        <taxon>Alphaproteobacteria</taxon>
        <taxon>Rhodobacterales</taxon>
        <taxon>Roseobacteraceae</taxon>
        <taxon>Celeribacter</taxon>
    </lineage>
</organism>
<name>A0A1I3K039_9RHOB</name>
<evidence type="ECO:0000313" key="5">
    <source>
        <dbReference type="Proteomes" id="UP000199630"/>
    </source>
</evidence>
<evidence type="ECO:0000256" key="1">
    <source>
        <dbReference type="SAM" id="MobiDB-lite"/>
    </source>
</evidence>
<accession>A0A1I3K039</accession>
<dbReference type="EMBL" id="FORH01000001">
    <property type="protein sequence ID" value="SFI65796.1"/>
    <property type="molecule type" value="Genomic_DNA"/>
</dbReference>
<dbReference type="SUPFAM" id="SSF141371">
    <property type="entry name" value="PilZ domain-like"/>
    <property type="match status" value="1"/>
</dbReference>
<dbReference type="OrthoDB" id="7814953at2"/>
<gene>
    <name evidence="4" type="ORF">SAMN04487991_0527</name>
</gene>
<dbReference type="Proteomes" id="UP000199630">
    <property type="component" value="Unassembled WGS sequence"/>
</dbReference>
<dbReference type="InterPro" id="IPR009875">
    <property type="entry name" value="PilZ_domain"/>
</dbReference>
<dbReference type="Pfam" id="PF07238">
    <property type="entry name" value="PilZ"/>
    <property type="match status" value="1"/>
</dbReference>
<protein>
    <submittedName>
        <fullName evidence="4">PilZ domain-containing protein</fullName>
    </submittedName>
</protein>
<reference evidence="5" key="1">
    <citation type="submission" date="2016-10" db="EMBL/GenBank/DDBJ databases">
        <authorList>
            <person name="Varghese N."/>
            <person name="Submissions S."/>
        </authorList>
    </citation>
    <scope>NUCLEOTIDE SEQUENCE [LARGE SCALE GENOMIC DNA]</scope>
    <source>
        <strain evidence="5">DSM 26471</strain>
    </source>
</reference>
<sequence>MPRSRSKRHQHNFLRGDPRKRLAILRLCLSLILGAPLALPGFAGPSCGLEGWLETLNTSADSYVKALGTAQEHQAARQFRTEMERYGREQLLKQIRAADLGGNESALMAFISSRRHLLELQKDDWPEMAARYGNDPRFNAQSQSLRQYIAGTECDPNAPDFLNGNGGQEQSFADRLSSGVAEITDIVTAVTQGEDETAPIYADPANFDEFRSSMAGQQTVKPPTVELNPSGNAAFVLGLFTFFTAISAWAWMRYGIVQRRATRYPCVLPTVVFDGIMPAVGTMLDVSQIGCKIEIGLDLQIRQKIKITCGPVARKARIVWRNNHFAGVRFDKPLSEVELKELLGEYSKQIAQQRAEAEKFGLTLMPSLAGNRTSRAQTGTGPAETPDITTPDTTENAAAAEIETEDGPVQAGPETTLPEGDWSDTGLSEETGKDDGAAENPNAA</sequence>
<dbReference type="AlphaFoldDB" id="A0A1I3K039"/>
<evidence type="ECO:0000256" key="2">
    <source>
        <dbReference type="SAM" id="Phobius"/>
    </source>
</evidence>
<evidence type="ECO:0000313" key="4">
    <source>
        <dbReference type="EMBL" id="SFI65796.1"/>
    </source>
</evidence>
<feature type="domain" description="PilZ" evidence="3">
    <location>
        <begin position="258"/>
        <end position="346"/>
    </location>
</feature>
<dbReference type="STRING" id="588602.SAMN04487991_0527"/>
<feature type="region of interest" description="Disordered" evidence="1">
    <location>
        <begin position="366"/>
        <end position="444"/>
    </location>
</feature>
<keyword evidence="2" id="KW-1133">Transmembrane helix</keyword>
<dbReference type="RefSeq" id="WP_090056825.1">
    <property type="nucleotide sequence ID" value="NZ_FORH01000001.1"/>
</dbReference>
<evidence type="ECO:0000259" key="3">
    <source>
        <dbReference type="Pfam" id="PF07238"/>
    </source>
</evidence>
<feature type="compositionally biased region" description="Polar residues" evidence="1">
    <location>
        <begin position="370"/>
        <end position="380"/>
    </location>
</feature>
<dbReference type="GO" id="GO:0035438">
    <property type="term" value="F:cyclic-di-GMP binding"/>
    <property type="evidence" value="ECO:0007669"/>
    <property type="project" value="InterPro"/>
</dbReference>
<feature type="transmembrane region" description="Helical" evidence="2">
    <location>
        <begin position="233"/>
        <end position="252"/>
    </location>
</feature>
<proteinExistence type="predicted"/>
<keyword evidence="2" id="KW-0812">Transmembrane</keyword>